<reference evidence="11" key="2">
    <citation type="submission" date="2020-11" db="EMBL/GenBank/DDBJ databases">
        <authorList>
            <consortium name="DOE Joint Genome Institute"/>
            <person name="Kuo A."/>
            <person name="Miyauchi S."/>
            <person name="Kiss E."/>
            <person name="Drula E."/>
            <person name="Kohler A."/>
            <person name="Sanchez-Garcia M."/>
            <person name="Andreopoulos B."/>
            <person name="Barry K.W."/>
            <person name="Bonito G."/>
            <person name="Buee M."/>
            <person name="Carver A."/>
            <person name="Chen C."/>
            <person name="Cichocki N."/>
            <person name="Clum A."/>
            <person name="Culley D."/>
            <person name="Crous P.W."/>
            <person name="Fauchery L."/>
            <person name="Girlanda M."/>
            <person name="Hayes R."/>
            <person name="Keri Z."/>
            <person name="Labutti K."/>
            <person name="Lipzen A."/>
            <person name="Lombard V."/>
            <person name="Magnuson J."/>
            <person name="Maillard F."/>
            <person name="Morin E."/>
            <person name="Murat C."/>
            <person name="Nolan M."/>
            <person name="Ohm R."/>
            <person name="Pangilinan J."/>
            <person name="Pereira M."/>
            <person name="Perotto S."/>
            <person name="Peter M."/>
            <person name="Riley R."/>
            <person name="Sitrit Y."/>
            <person name="Stielow B."/>
            <person name="Szollosi G."/>
            <person name="Zifcakova L."/>
            <person name="Stursova M."/>
            <person name="Spatafora J.W."/>
            <person name="Tedersoo L."/>
            <person name="Vaario L.-M."/>
            <person name="Yamada A."/>
            <person name="Yan M."/>
            <person name="Wang P."/>
            <person name="Xu J."/>
            <person name="Bruns T."/>
            <person name="Baldrian P."/>
            <person name="Vilgalys R."/>
            <person name="Henrissat B."/>
            <person name="Grigoriev I.V."/>
            <person name="Hibbett D."/>
            <person name="Nagy L.G."/>
            <person name="Martin F.M."/>
        </authorList>
    </citation>
    <scope>NUCLEOTIDE SEQUENCE</scope>
    <source>
        <strain evidence="11">UH-Tt-Lm1</strain>
    </source>
</reference>
<comment type="similarity">
    <text evidence="2 8">Belongs to the hexokinase family.</text>
</comment>
<organism evidence="11 12">
    <name type="scientific">Thelephora terrestris</name>
    <dbReference type="NCBI Taxonomy" id="56493"/>
    <lineage>
        <taxon>Eukaryota</taxon>
        <taxon>Fungi</taxon>
        <taxon>Dikarya</taxon>
        <taxon>Basidiomycota</taxon>
        <taxon>Agaricomycotina</taxon>
        <taxon>Agaricomycetes</taxon>
        <taxon>Thelephorales</taxon>
        <taxon>Thelephoraceae</taxon>
        <taxon>Thelephora</taxon>
    </lineage>
</organism>
<dbReference type="InterPro" id="IPR022673">
    <property type="entry name" value="Hexokinase_C"/>
</dbReference>
<evidence type="ECO:0000256" key="3">
    <source>
        <dbReference type="ARBA" id="ARBA00022679"/>
    </source>
</evidence>
<dbReference type="InterPro" id="IPR001312">
    <property type="entry name" value="Hexokinase"/>
</dbReference>
<name>A0A9P6L4U7_9AGAM</name>
<gene>
    <name evidence="11" type="ORF">BJ322DRAFT_1100676</name>
</gene>
<evidence type="ECO:0000256" key="4">
    <source>
        <dbReference type="ARBA" id="ARBA00022741"/>
    </source>
</evidence>
<dbReference type="AlphaFoldDB" id="A0A9P6L4U7"/>
<dbReference type="Gene3D" id="3.30.420.40">
    <property type="match status" value="1"/>
</dbReference>
<dbReference type="InterPro" id="IPR022672">
    <property type="entry name" value="Hexokinase_N"/>
</dbReference>
<dbReference type="InterPro" id="IPR043129">
    <property type="entry name" value="ATPase_NBD"/>
</dbReference>
<evidence type="ECO:0000259" key="10">
    <source>
        <dbReference type="Pfam" id="PF03727"/>
    </source>
</evidence>
<dbReference type="Gene3D" id="3.40.367.20">
    <property type="match status" value="1"/>
</dbReference>
<feature type="domain" description="Hexokinase N-terminal" evidence="9">
    <location>
        <begin position="19"/>
        <end position="214"/>
    </location>
</feature>
<evidence type="ECO:0000313" key="12">
    <source>
        <dbReference type="Proteomes" id="UP000736335"/>
    </source>
</evidence>
<dbReference type="GO" id="GO:0004340">
    <property type="term" value="F:glucokinase activity"/>
    <property type="evidence" value="ECO:0007669"/>
    <property type="project" value="TreeGrafter"/>
</dbReference>
<evidence type="ECO:0000256" key="1">
    <source>
        <dbReference type="ARBA" id="ARBA00004888"/>
    </source>
</evidence>
<comment type="pathway">
    <text evidence="1">Carbohydrate degradation; glycolysis; D-glyceraldehyde 3-phosphate and glycerone phosphate from D-glucose: step 1/4.</text>
</comment>
<dbReference type="EMBL" id="WIUZ02000011">
    <property type="protein sequence ID" value="KAF9782774.1"/>
    <property type="molecule type" value="Genomic_DNA"/>
</dbReference>
<keyword evidence="5 8" id="KW-0418">Kinase</keyword>
<dbReference type="SUPFAM" id="SSF53067">
    <property type="entry name" value="Actin-like ATPase domain"/>
    <property type="match status" value="2"/>
</dbReference>
<keyword evidence="7 8" id="KW-0324">Glycolysis</keyword>
<evidence type="ECO:0000256" key="2">
    <source>
        <dbReference type="ARBA" id="ARBA00009225"/>
    </source>
</evidence>
<dbReference type="PANTHER" id="PTHR19443:SF30">
    <property type="entry name" value="GLUCOKINASE-1-RELATED"/>
    <property type="match status" value="1"/>
</dbReference>
<evidence type="ECO:0000256" key="6">
    <source>
        <dbReference type="ARBA" id="ARBA00022840"/>
    </source>
</evidence>
<dbReference type="GO" id="GO:0005829">
    <property type="term" value="C:cytosol"/>
    <property type="evidence" value="ECO:0007669"/>
    <property type="project" value="TreeGrafter"/>
</dbReference>
<protein>
    <recommendedName>
        <fullName evidence="8">Phosphotransferase</fullName>
        <ecNumber evidence="8">2.7.1.-</ecNumber>
    </recommendedName>
</protein>
<dbReference type="Gene3D" id="1.10.287.1250">
    <property type="match status" value="1"/>
</dbReference>
<keyword evidence="4 8" id="KW-0547">Nucleotide-binding</keyword>
<reference evidence="11" key="1">
    <citation type="journal article" date="2020" name="Nat. Commun.">
        <title>Large-scale genome sequencing of mycorrhizal fungi provides insights into the early evolution of symbiotic traits.</title>
        <authorList>
            <person name="Miyauchi S."/>
            <person name="Kiss E."/>
            <person name="Kuo A."/>
            <person name="Drula E."/>
            <person name="Kohler A."/>
            <person name="Sanchez-Garcia M."/>
            <person name="Morin E."/>
            <person name="Andreopoulos B."/>
            <person name="Barry K.W."/>
            <person name="Bonito G."/>
            <person name="Buee M."/>
            <person name="Carver A."/>
            <person name="Chen C."/>
            <person name="Cichocki N."/>
            <person name="Clum A."/>
            <person name="Culley D."/>
            <person name="Crous P.W."/>
            <person name="Fauchery L."/>
            <person name="Girlanda M."/>
            <person name="Hayes R.D."/>
            <person name="Keri Z."/>
            <person name="LaButti K."/>
            <person name="Lipzen A."/>
            <person name="Lombard V."/>
            <person name="Magnuson J."/>
            <person name="Maillard F."/>
            <person name="Murat C."/>
            <person name="Nolan M."/>
            <person name="Ohm R.A."/>
            <person name="Pangilinan J."/>
            <person name="Pereira M.F."/>
            <person name="Perotto S."/>
            <person name="Peter M."/>
            <person name="Pfister S."/>
            <person name="Riley R."/>
            <person name="Sitrit Y."/>
            <person name="Stielow J.B."/>
            <person name="Szollosi G."/>
            <person name="Zifcakova L."/>
            <person name="Stursova M."/>
            <person name="Spatafora J.W."/>
            <person name="Tedersoo L."/>
            <person name="Vaario L.M."/>
            <person name="Yamada A."/>
            <person name="Yan M."/>
            <person name="Wang P."/>
            <person name="Xu J."/>
            <person name="Bruns T."/>
            <person name="Baldrian P."/>
            <person name="Vilgalys R."/>
            <person name="Dunand C."/>
            <person name="Henrissat B."/>
            <person name="Grigoriev I.V."/>
            <person name="Hibbett D."/>
            <person name="Nagy L.G."/>
            <person name="Martin F.M."/>
        </authorList>
    </citation>
    <scope>NUCLEOTIDE SEQUENCE</scope>
    <source>
        <strain evidence="11">UH-Tt-Lm1</strain>
    </source>
</reference>
<accession>A0A9P6L4U7</accession>
<evidence type="ECO:0000256" key="5">
    <source>
        <dbReference type="ARBA" id="ARBA00022777"/>
    </source>
</evidence>
<dbReference type="Proteomes" id="UP000736335">
    <property type="component" value="Unassembled WGS sequence"/>
</dbReference>
<proteinExistence type="inferred from homology"/>
<dbReference type="PANTHER" id="PTHR19443">
    <property type="entry name" value="HEXOKINASE"/>
    <property type="match status" value="1"/>
</dbReference>
<dbReference type="GO" id="GO:0008865">
    <property type="term" value="F:fructokinase activity"/>
    <property type="evidence" value="ECO:0007669"/>
    <property type="project" value="TreeGrafter"/>
</dbReference>
<sequence>MAPLATISNSLPDAAGQILDSIELQFKLDDVVLTRITTQFLQEIAKGLAEYGQAMAIIPTFITAVPSGKEKGTFLALDLGGTNLRVCEVKLNGDHTFSLRQQKYKVSDKLKTGEATALFDYLADSVDAFLTSTEASDAPEGEDLPLGLTFSFPVEQTALDSGHLLTWTKGFAARNAVGHDIVKLLQDAFNRKHLHVKCVALVNDTVGTLLSQSYTAGGSLLGAIFGTGTNGAYIEDLSKLTKLKDETLKSSGGKMIVNAEWGAFNNSRSTLPTTPFDNILDRMSINPRFQAFEKFVSGMYLGEITRNILLALIDAAPKPLLFNGRVGSGVLNKHYGLDTAVMSNVEVAWAGEKPKAEPTEDVYGVADKLAALHLGDFDVAKLSESQRQRLERVKKVILHDLGFEQNPEDVSLKDAAIVRWACTLVAERAAKLSGCAVAAILVHTGCASLGTDEGIKRKEYVNANGKISVGVDGSLIQFYPNFETQLRDSLGRLIGKKVEQAVEIGLAKDGSGVGAALGALIATKASSTL</sequence>
<evidence type="ECO:0000256" key="8">
    <source>
        <dbReference type="RuleBase" id="RU362007"/>
    </source>
</evidence>
<dbReference type="Pfam" id="PF00349">
    <property type="entry name" value="Hexokinase_1"/>
    <property type="match status" value="1"/>
</dbReference>
<dbReference type="FunFam" id="3.30.420.40:FF:000034">
    <property type="entry name" value="Phosphotransferase"/>
    <property type="match status" value="1"/>
</dbReference>
<dbReference type="GO" id="GO:0005524">
    <property type="term" value="F:ATP binding"/>
    <property type="evidence" value="ECO:0007669"/>
    <property type="project" value="UniProtKB-UniRule"/>
</dbReference>
<dbReference type="EC" id="2.7.1.-" evidence="8"/>
<feature type="domain" description="Hexokinase C-terminal" evidence="10">
    <location>
        <begin position="221"/>
        <end position="347"/>
    </location>
</feature>
<dbReference type="PRINTS" id="PR00475">
    <property type="entry name" value="HEXOKINASE"/>
</dbReference>
<dbReference type="GO" id="GO:0005739">
    <property type="term" value="C:mitochondrion"/>
    <property type="evidence" value="ECO:0007669"/>
    <property type="project" value="TreeGrafter"/>
</dbReference>
<dbReference type="Pfam" id="PF03727">
    <property type="entry name" value="Hexokinase_2"/>
    <property type="match status" value="2"/>
</dbReference>
<evidence type="ECO:0000256" key="7">
    <source>
        <dbReference type="ARBA" id="ARBA00023152"/>
    </source>
</evidence>
<dbReference type="GO" id="GO:0005536">
    <property type="term" value="F:D-glucose binding"/>
    <property type="evidence" value="ECO:0007669"/>
    <property type="project" value="InterPro"/>
</dbReference>
<keyword evidence="12" id="KW-1185">Reference proteome</keyword>
<evidence type="ECO:0000259" key="9">
    <source>
        <dbReference type="Pfam" id="PF00349"/>
    </source>
</evidence>
<dbReference type="PROSITE" id="PS51748">
    <property type="entry name" value="HEXOKINASE_2"/>
    <property type="match status" value="1"/>
</dbReference>
<keyword evidence="6 8" id="KW-0067">ATP-binding</keyword>
<evidence type="ECO:0000313" key="11">
    <source>
        <dbReference type="EMBL" id="KAF9782774.1"/>
    </source>
</evidence>
<dbReference type="GO" id="GO:0006096">
    <property type="term" value="P:glycolytic process"/>
    <property type="evidence" value="ECO:0007669"/>
    <property type="project" value="UniProtKB-KW"/>
</dbReference>
<dbReference type="GO" id="GO:0006006">
    <property type="term" value="P:glucose metabolic process"/>
    <property type="evidence" value="ECO:0007669"/>
    <property type="project" value="TreeGrafter"/>
</dbReference>
<comment type="caution">
    <text evidence="11">The sequence shown here is derived from an EMBL/GenBank/DDBJ whole genome shotgun (WGS) entry which is preliminary data.</text>
</comment>
<feature type="domain" description="Hexokinase C-terminal" evidence="10">
    <location>
        <begin position="379"/>
        <end position="520"/>
    </location>
</feature>
<dbReference type="OrthoDB" id="419537at2759"/>
<keyword evidence="3 8" id="KW-0808">Transferase</keyword>
<dbReference type="GO" id="GO:0001678">
    <property type="term" value="P:intracellular glucose homeostasis"/>
    <property type="evidence" value="ECO:0007669"/>
    <property type="project" value="InterPro"/>
</dbReference>